<dbReference type="Proteomes" id="UP001054837">
    <property type="component" value="Unassembled WGS sequence"/>
</dbReference>
<dbReference type="InterPro" id="IPR020472">
    <property type="entry name" value="WD40_PAC1"/>
</dbReference>
<feature type="repeat" description="WD" evidence="5">
    <location>
        <begin position="54"/>
        <end position="95"/>
    </location>
</feature>
<organism evidence="6 7">
    <name type="scientific">Caerostris darwini</name>
    <dbReference type="NCBI Taxonomy" id="1538125"/>
    <lineage>
        <taxon>Eukaryota</taxon>
        <taxon>Metazoa</taxon>
        <taxon>Ecdysozoa</taxon>
        <taxon>Arthropoda</taxon>
        <taxon>Chelicerata</taxon>
        <taxon>Arachnida</taxon>
        <taxon>Araneae</taxon>
        <taxon>Araneomorphae</taxon>
        <taxon>Entelegynae</taxon>
        <taxon>Araneoidea</taxon>
        <taxon>Araneidae</taxon>
        <taxon>Caerostris</taxon>
    </lineage>
</organism>
<dbReference type="InterPro" id="IPR028608">
    <property type="entry name" value="CIAO1/Cia1"/>
</dbReference>
<dbReference type="InterPro" id="IPR001680">
    <property type="entry name" value="WD40_rpt"/>
</dbReference>
<dbReference type="PROSITE" id="PS00678">
    <property type="entry name" value="WD_REPEATS_1"/>
    <property type="match status" value="2"/>
</dbReference>
<dbReference type="GO" id="GO:0097361">
    <property type="term" value="C:cytosolic [4Fe-4S] assembly targeting complex"/>
    <property type="evidence" value="ECO:0007669"/>
    <property type="project" value="InterPro"/>
</dbReference>
<dbReference type="HAMAP" id="MF_03037">
    <property type="entry name" value="ciao1"/>
    <property type="match status" value="1"/>
</dbReference>
<dbReference type="AlphaFoldDB" id="A0AAV4UNA0"/>
<dbReference type="PANTHER" id="PTHR19920:SF0">
    <property type="entry name" value="CYTOSOLIC IRON-SULFUR PROTEIN ASSEMBLY PROTEIN CIAO1-RELATED"/>
    <property type="match status" value="1"/>
</dbReference>
<keyword evidence="7" id="KW-1185">Reference proteome</keyword>
<dbReference type="PRINTS" id="PR00320">
    <property type="entry name" value="GPROTEINBRPT"/>
</dbReference>
<dbReference type="InterPro" id="IPR019775">
    <property type="entry name" value="WD40_repeat_CS"/>
</dbReference>
<feature type="repeat" description="WD" evidence="5">
    <location>
        <begin position="296"/>
        <end position="336"/>
    </location>
</feature>
<evidence type="ECO:0000256" key="2">
    <source>
        <dbReference type="ARBA" id="ARBA00022737"/>
    </source>
</evidence>
<evidence type="ECO:0000256" key="5">
    <source>
        <dbReference type="PROSITE-ProRule" id="PRU00221"/>
    </source>
</evidence>
<comment type="function">
    <text evidence="4">Essential component of the cytosolic iron-sulfur (Fe/S) protein assembly machinery. Required for the maturation of extramitochondrial Fe/S proteins.</text>
</comment>
<dbReference type="EMBL" id="BPLQ01011645">
    <property type="protein sequence ID" value="GIY59335.1"/>
    <property type="molecule type" value="Genomic_DNA"/>
</dbReference>
<feature type="repeat" description="WD" evidence="5">
    <location>
        <begin position="187"/>
        <end position="219"/>
    </location>
</feature>
<protein>
    <recommendedName>
        <fullName evidence="4">Probable cytosolic iron-sulfur protein assembly protein Ciao1</fullName>
    </recommendedName>
</protein>
<accession>A0AAV4UNA0</accession>
<gene>
    <name evidence="4 6" type="primary">Ciao1</name>
    <name evidence="6" type="ORF">CDAR_514291</name>
</gene>
<dbReference type="InterPro" id="IPR036322">
    <property type="entry name" value="WD40_repeat_dom_sf"/>
</dbReference>
<dbReference type="Gene3D" id="2.130.10.10">
    <property type="entry name" value="YVTN repeat-like/Quinoprotein amine dehydrogenase"/>
    <property type="match status" value="1"/>
</dbReference>
<feature type="repeat" description="WD" evidence="5">
    <location>
        <begin position="98"/>
        <end position="131"/>
    </location>
</feature>
<evidence type="ECO:0000256" key="3">
    <source>
        <dbReference type="ARBA" id="ARBA00060126"/>
    </source>
</evidence>
<keyword evidence="1 5" id="KW-0853">WD repeat</keyword>
<feature type="repeat" description="WD" evidence="5">
    <location>
        <begin position="143"/>
        <end position="175"/>
    </location>
</feature>
<proteinExistence type="inferred from homology"/>
<dbReference type="CDD" id="cd00200">
    <property type="entry name" value="WD40"/>
    <property type="match status" value="1"/>
</dbReference>
<dbReference type="SMART" id="SM00320">
    <property type="entry name" value="WD40"/>
    <property type="match status" value="7"/>
</dbReference>
<sequence length="336" mass="37501">MSIKLVSNLVGHKDRVWCVAWNPTGNRLASCGSDKTVRIWEKPKGEWESVAILTGAHYRSIRSIAWSPCGSFLASTGFDSTTCIWDRRSGEFECVATLEGHENEVKSAAWSSSGQYLATCSRDKTVWIWEVGEDTEYECASVLSTHTQDVKRVLWHPMKDILASASYDDSIKLYKEVSDDWDLFCSLESHTSTVWAMAFNSVGNLMASCSDDKTVKIWKEYLPGNTDGIHVGGQDPIWKCVCTISGYHERAIYDISWCPLTDLIATACADNCIRVFKESDDSDSNSPTYNLIASENSTHEQDVNSVDWNPKIPGLLASCSDDGTVRLWEVKTSEEN</sequence>
<comment type="function">
    <text evidence="3">Key component of the cytosolic iron-sulfur protein assembly (CIA) complex, a multiprotein complex that mediates the incorporation of iron-sulfur cluster into extramitochondrial Fe/S proteins. As a CIA complex component, interacts specifically with CIAO2A or CIAO2B and MMS19 to assist different branches of iron-sulfur protein assembly, depending of its interactors. The complex CIAO1:CIAO2B:MMS19 binds to and facilitates the assembly of most cytosolic-nuclear Fe/S proteins. CIAO1:CIAO2A specifically matures ACO1 and stabilizes IREB2. Seems to specifically modulate the transactivation activity of WT1. As part of the mitotic spindle-associated MMXD complex it may play a role in chromosome segregation.</text>
</comment>
<dbReference type="GO" id="GO:0016226">
    <property type="term" value="P:iron-sulfur cluster assembly"/>
    <property type="evidence" value="ECO:0007669"/>
    <property type="project" value="UniProtKB-UniRule"/>
</dbReference>
<evidence type="ECO:0000256" key="1">
    <source>
        <dbReference type="ARBA" id="ARBA00022574"/>
    </source>
</evidence>
<evidence type="ECO:0000256" key="4">
    <source>
        <dbReference type="HAMAP-Rule" id="MF_03037"/>
    </source>
</evidence>
<reference evidence="6 7" key="1">
    <citation type="submission" date="2021-06" db="EMBL/GenBank/DDBJ databases">
        <title>Caerostris darwini draft genome.</title>
        <authorList>
            <person name="Kono N."/>
            <person name="Arakawa K."/>
        </authorList>
    </citation>
    <scope>NUCLEOTIDE SEQUENCE [LARGE SCALE GENOMIC DNA]</scope>
</reference>
<dbReference type="PROSITE" id="PS50082">
    <property type="entry name" value="WD_REPEATS_2"/>
    <property type="match status" value="6"/>
</dbReference>
<dbReference type="SUPFAM" id="SSF50978">
    <property type="entry name" value="WD40 repeat-like"/>
    <property type="match status" value="1"/>
</dbReference>
<evidence type="ECO:0000313" key="6">
    <source>
        <dbReference type="EMBL" id="GIY59335.1"/>
    </source>
</evidence>
<feature type="repeat" description="WD" evidence="5">
    <location>
        <begin position="9"/>
        <end position="41"/>
    </location>
</feature>
<comment type="caution">
    <text evidence="6">The sequence shown here is derived from an EMBL/GenBank/DDBJ whole genome shotgun (WGS) entry which is preliminary data.</text>
</comment>
<dbReference type="InterPro" id="IPR015943">
    <property type="entry name" value="WD40/YVTN_repeat-like_dom_sf"/>
</dbReference>
<comment type="similarity">
    <text evidence="4">Belongs to the WD repeat CIA1 family.</text>
</comment>
<dbReference type="FunFam" id="2.130.10.10:FF:000136">
    <property type="entry name" value="Probable cytosolic iron-sulfur protein assembly protein CIAO1"/>
    <property type="match status" value="1"/>
</dbReference>
<evidence type="ECO:0000313" key="7">
    <source>
        <dbReference type="Proteomes" id="UP001054837"/>
    </source>
</evidence>
<dbReference type="PROSITE" id="PS50294">
    <property type="entry name" value="WD_REPEATS_REGION"/>
    <property type="match status" value="5"/>
</dbReference>
<name>A0AAV4UNA0_9ARAC</name>
<dbReference type="Pfam" id="PF00400">
    <property type="entry name" value="WD40"/>
    <property type="match status" value="7"/>
</dbReference>
<keyword evidence="2" id="KW-0677">Repeat</keyword>
<dbReference type="PANTHER" id="PTHR19920">
    <property type="entry name" value="WD40 PROTEIN CIAO1"/>
    <property type="match status" value="1"/>
</dbReference>